<dbReference type="AlphaFoldDB" id="A0A1H8HZ81"/>
<dbReference type="EMBL" id="FOCF01000009">
    <property type="protein sequence ID" value="SEN61750.1"/>
    <property type="molecule type" value="Genomic_DNA"/>
</dbReference>
<keyword evidence="3" id="KW-1185">Reference proteome</keyword>
<evidence type="ECO:0000313" key="2">
    <source>
        <dbReference type="EMBL" id="SEN61750.1"/>
    </source>
</evidence>
<dbReference type="Pfam" id="PF05406">
    <property type="entry name" value="WGR"/>
    <property type="match status" value="1"/>
</dbReference>
<dbReference type="SUPFAM" id="SSF142921">
    <property type="entry name" value="WGR domain-like"/>
    <property type="match status" value="1"/>
</dbReference>
<dbReference type="GO" id="GO:0003677">
    <property type="term" value="F:DNA binding"/>
    <property type="evidence" value="ECO:0007669"/>
    <property type="project" value="UniProtKB-KW"/>
</dbReference>
<sequence length="88" mass="9721">MDTLPFHPIELVAVDAARNIRRRWSVVAMRDLFGRVVVETGWGRIGTAGRSLVRSFPDEASAARYVAALLRVRGTAWRRIGVGYVPAG</sequence>
<proteinExistence type="predicted"/>
<evidence type="ECO:0000313" key="3">
    <source>
        <dbReference type="Proteomes" id="UP000199206"/>
    </source>
</evidence>
<protein>
    <submittedName>
        <fullName evidence="2">WGR domain-containing protein, predicted DNA-binding domain in MolR</fullName>
    </submittedName>
</protein>
<evidence type="ECO:0000259" key="1">
    <source>
        <dbReference type="Pfam" id="PF05406"/>
    </source>
</evidence>
<dbReference type="RefSeq" id="WP_093666686.1">
    <property type="nucleotide sequence ID" value="NZ_FOCF01000009.1"/>
</dbReference>
<feature type="domain" description="WGR" evidence="1">
    <location>
        <begin position="11"/>
        <end position="71"/>
    </location>
</feature>
<dbReference type="Proteomes" id="UP000199206">
    <property type="component" value="Unassembled WGS sequence"/>
</dbReference>
<name>A0A1H8HZ81_9SPHN</name>
<dbReference type="InterPro" id="IPR008893">
    <property type="entry name" value="WGR_domain"/>
</dbReference>
<dbReference type="CDD" id="cd07996">
    <property type="entry name" value="WGR_MMR_like"/>
    <property type="match status" value="1"/>
</dbReference>
<dbReference type="InterPro" id="IPR036930">
    <property type="entry name" value="WGR_dom_sf"/>
</dbReference>
<dbReference type="InterPro" id="IPR049809">
    <property type="entry name" value="YehF/YfeS-like_WGR"/>
</dbReference>
<reference evidence="3" key="1">
    <citation type="submission" date="2016-10" db="EMBL/GenBank/DDBJ databases">
        <authorList>
            <person name="Varghese N."/>
            <person name="Submissions S."/>
        </authorList>
    </citation>
    <scope>NUCLEOTIDE SEQUENCE [LARGE SCALE GENOMIC DNA]</scope>
    <source>
        <strain evidence="3">S6-262</strain>
    </source>
</reference>
<dbReference type="OrthoDB" id="5801306at2"/>
<keyword evidence="2" id="KW-0238">DNA-binding</keyword>
<gene>
    <name evidence="2" type="ORF">SAMN05192583_3161</name>
</gene>
<accession>A0A1H8HZ81</accession>
<organism evidence="2 3">
    <name type="scientific">Sphingomonas gellani</name>
    <dbReference type="NCBI Taxonomy" id="1166340"/>
    <lineage>
        <taxon>Bacteria</taxon>
        <taxon>Pseudomonadati</taxon>
        <taxon>Pseudomonadota</taxon>
        <taxon>Alphaproteobacteria</taxon>
        <taxon>Sphingomonadales</taxon>
        <taxon>Sphingomonadaceae</taxon>
        <taxon>Sphingomonas</taxon>
    </lineage>
</organism>